<comment type="caution">
    <text evidence="3">The sequence shown here is derived from an EMBL/GenBank/DDBJ whole genome shotgun (WGS) entry which is preliminary data.</text>
</comment>
<keyword evidence="4" id="KW-1185">Reference proteome</keyword>
<dbReference type="EMBL" id="WNKT01000004">
    <property type="protein sequence ID" value="MTW20173.1"/>
    <property type="molecule type" value="Genomic_DNA"/>
</dbReference>
<keyword evidence="2" id="KW-0812">Transmembrane</keyword>
<keyword evidence="2" id="KW-0472">Membrane</keyword>
<sequence length="71" mass="8281">MNSLIDYFATDWGAMTVNDWIGTILTVVIFLLMILAYFQVFRPKNREQLESRKHIPFEEDDAPFGDDDGRP</sequence>
<name>A0A6N8E7F7_9GAMM</name>
<feature type="compositionally biased region" description="Acidic residues" evidence="1">
    <location>
        <begin position="58"/>
        <end position="71"/>
    </location>
</feature>
<protein>
    <submittedName>
        <fullName evidence="3">CcoQ/FixQ family Cbb3-type cytochrome c oxidase assembly chaperone</fullName>
    </submittedName>
</protein>
<evidence type="ECO:0000313" key="4">
    <source>
        <dbReference type="Proteomes" id="UP000434044"/>
    </source>
</evidence>
<dbReference type="Proteomes" id="UP000434044">
    <property type="component" value="Unassembled WGS sequence"/>
</dbReference>
<evidence type="ECO:0000256" key="1">
    <source>
        <dbReference type="SAM" id="MobiDB-lite"/>
    </source>
</evidence>
<gene>
    <name evidence="3" type="ORF">GJ668_03570</name>
</gene>
<evidence type="ECO:0000256" key="2">
    <source>
        <dbReference type="SAM" id="Phobius"/>
    </source>
</evidence>
<organism evidence="3 4">
    <name type="scientific">Allochromatium palmeri</name>
    <dbReference type="NCBI Taxonomy" id="231048"/>
    <lineage>
        <taxon>Bacteria</taxon>
        <taxon>Pseudomonadati</taxon>
        <taxon>Pseudomonadota</taxon>
        <taxon>Gammaproteobacteria</taxon>
        <taxon>Chromatiales</taxon>
        <taxon>Chromatiaceae</taxon>
        <taxon>Allochromatium</taxon>
    </lineage>
</organism>
<keyword evidence="2" id="KW-1133">Transmembrane helix</keyword>
<feature type="transmembrane region" description="Helical" evidence="2">
    <location>
        <begin position="20"/>
        <end position="38"/>
    </location>
</feature>
<reference evidence="3 4" key="1">
    <citation type="submission" date="2019-11" db="EMBL/GenBank/DDBJ databases">
        <title>Whole-genome sequence of the anaerobic purple sulfur bacterium Allochromatium palmeri DSM 15591.</title>
        <authorList>
            <person name="Kyndt J.A."/>
            <person name="Meyer T.E."/>
        </authorList>
    </citation>
    <scope>NUCLEOTIDE SEQUENCE [LARGE SCALE GENOMIC DNA]</scope>
    <source>
        <strain evidence="3 4">DSM 15591</strain>
    </source>
</reference>
<dbReference type="RefSeq" id="WP_186342856.1">
    <property type="nucleotide sequence ID" value="NZ_WNKT01000004.1"/>
</dbReference>
<evidence type="ECO:0000313" key="3">
    <source>
        <dbReference type="EMBL" id="MTW20173.1"/>
    </source>
</evidence>
<dbReference type="AlphaFoldDB" id="A0A6N8E7F7"/>
<feature type="region of interest" description="Disordered" evidence="1">
    <location>
        <begin position="52"/>
        <end position="71"/>
    </location>
</feature>
<proteinExistence type="predicted"/>
<accession>A0A6N8E7F7</accession>